<dbReference type="SUPFAM" id="SSF53613">
    <property type="entry name" value="Ribokinase-like"/>
    <property type="match status" value="1"/>
</dbReference>
<keyword evidence="5" id="KW-0067">ATP-binding</keyword>
<dbReference type="GO" id="GO:0016301">
    <property type="term" value="F:kinase activity"/>
    <property type="evidence" value="ECO:0007669"/>
    <property type="project" value="UniProtKB-KW"/>
</dbReference>
<dbReference type="PANTHER" id="PTHR46566">
    <property type="entry name" value="1-PHOSPHOFRUCTOKINASE-RELATED"/>
    <property type="match status" value="1"/>
</dbReference>
<dbReference type="InterPro" id="IPR002173">
    <property type="entry name" value="Carboh/pur_kinase_PfkB_CS"/>
</dbReference>
<accession>A0A1H1T0Z5</accession>
<dbReference type="Gene3D" id="3.40.1190.20">
    <property type="match status" value="1"/>
</dbReference>
<reference evidence="9" key="1">
    <citation type="submission" date="2016-10" db="EMBL/GenBank/DDBJ databases">
        <authorList>
            <person name="Varghese N."/>
            <person name="Submissions S."/>
        </authorList>
    </citation>
    <scope>NUCLEOTIDE SEQUENCE [LARGE SCALE GENOMIC DNA]</scope>
    <source>
        <strain evidence="9">DSM 21772</strain>
    </source>
</reference>
<keyword evidence="9" id="KW-1185">Reference proteome</keyword>
<keyword evidence="3" id="KW-0547">Nucleotide-binding</keyword>
<gene>
    <name evidence="8" type="ORF">SAMN04489834_1666</name>
</gene>
<evidence type="ECO:0000313" key="9">
    <source>
        <dbReference type="Proteomes" id="UP000181956"/>
    </source>
</evidence>
<evidence type="ECO:0000256" key="4">
    <source>
        <dbReference type="ARBA" id="ARBA00022777"/>
    </source>
</evidence>
<dbReference type="NCBIfam" id="TIGR03168">
    <property type="entry name" value="1-PFK"/>
    <property type="match status" value="1"/>
</dbReference>
<dbReference type="Pfam" id="PF00294">
    <property type="entry name" value="PfkB"/>
    <property type="match status" value="1"/>
</dbReference>
<dbReference type="PANTHER" id="PTHR46566:SF2">
    <property type="entry name" value="ATP-DEPENDENT 6-PHOSPHOFRUCTOKINASE ISOZYME 2"/>
    <property type="match status" value="1"/>
</dbReference>
<dbReference type="GO" id="GO:0005524">
    <property type="term" value="F:ATP binding"/>
    <property type="evidence" value="ECO:0007669"/>
    <property type="project" value="UniProtKB-KW"/>
</dbReference>
<feature type="domain" description="Carbohydrate kinase PfkB" evidence="7">
    <location>
        <begin position="23"/>
        <end position="279"/>
    </location>
</feature>
<evidence type="ECO:0000256" key="1">
    <source>
        <dbReference type="ARBA" id="ARBA00010688"/>
    </source>
</evidence>
<dbReference type="GO" id="GO:0016773">
    <property type="term" value="F:phosphotransferase activity, alcohol group as acceptor"/>
    <property type="evidence" value="ECO:0007669"/>
    <property type="project" value="InterPro"/>
</dbReference>
<name>A0A1H1T0Z5_9MICO</name>
<evidence type="ECO:0000313" key="8">
    <source>
        <dbReference type="EMBL" id="SDS53831.1"/>
    </source>
</evidence>
<dbReference type="InterPro" id="IPR029056">
    <property type="entry name" value="Ribokinase-like"/>
</dbReference>
<keyword evidence="4 8" id="KW-0418">Kinase</keyword>
<dbReference type="InterPro" id="IPR011611">
    <property type="entry name" value="PfkB_dom"/>
</dbReference>
<dbReference type="Proteomes" id="UP000181956">
    <property type="component" value="Chromosome I"/>
</dbReference>
<dbReference type="GO" id="GO:0005975">
    <property type="term" value="P:carbohydrate metabolic process"/>
    <property type="evidence" value="ECO:0007669"/>
    <property type="project" value="InterPro"/>
</dbReference>
<dbReference type="CDD" id="cd01164">
    <property type="entry name" value="FruK_PfkB_like"/>
    <property type="match status" value="1"/>
</dbReference>
<evidence type="ECO:0000256" key="2">
    <source>
        <dbReference type="ARBA" id="ARBA00022679"/>
    </source>
</evidence>
<dbReference type="STRING" id="412690.SAMN04489834_1666"/>
<dbReference type="PROSITE" id="PS00584">
    <property type="entry name" value="PFKB_KINASES_2"/>
    <property type="match status" value="1"/>
</dbReference>
<proteinExistence type="inferred from homology"/>
<dbReference type="EMBL" id="LT629742">
    <property type="protein sequence ID" value="SDS53831.1"/>
    <property type="molecule type" value="Genomic_DNA"/>
</dbReference>
<evidence type="ECO:0000256" key="3">
    <source>
        <dbReference type="ARBA" id="ARBA00022741"/>
    </source>
</evidence>
<organism evidence="8 9">
    <name type="scientific">Microterricola viridarii</name>
    <dbReference type="NCBI Taxonomy" id="412690"/>
    <lineage>
        <taxon>Bacteria</taxon>
        <taxon>Bacillati</taxon>
        <taxon>Actinomycetota</taxon>
        <taxon>Actinomycetes</taxon>
        <taxon>Micrococcales</taxon>
        <taxon>Microbacteriaceae</taxon>
        <taxon>Microterricola</taxon>
    </lineage>
</organism>
<dbReference type="PIRSF" id="PIRSF000535">
    <property type="entry name" value="1PFK/6PFK/LacC"/>
    <property type="match status" value="1"/>
</dbReference>
<evidence type="ECO:0000256" key="6">
    <source>
        <dbReference type="PIRNR" id="PIRNR000535"/>
    </source>
</evidence>
<dbReference type="InterPro" id="IPR017583">
    <property type="entry name" value="Tagatose/fructose_Pkinase"/>
</dbReference>
<evidence type="ECO:0000259" key="7">
    <source>
        <dbReference type="Pfam" id="PF00294"/>
    </source>
</evidence>
<protein>
    <submittedName>
        <fullName evidence="8">Fructose-1-phosphate kinase</fullName>
    </submittedName>
</protein>
<keyword evidence="2 6" id="KW-0808">Transferase</keyword>
<dbReference type="AlphaFoldDB" id="A0A1H1T0Z5"/>
<evidence type="ECO:0000256" key="5">
    <source>
        <dbReference type="ARBA" id="ARBA00022840"/>
    </source>
</evidence>
<comment type="similarity">
    <text evidence="1">Belongs to the carbohydrate kinase PfkB family.</text>
</comment>
<sequence>MDRTEEIEYFRPHQVNRALVSTPRAGGKSFIVARALRRLGQDVTLYGFLGGPTGQYLRAECAKLGIRDRHTTIEGETRINTVLVDRHAGLATVINEPGPEISKTEAESLRRALDEHIEAGDILVLSGSLPRGIPLDTYAGLITSARQRGARAIVDAEGEVLVSAVSVGPWAVKCNLQEFRAIAPDAPEEVTTEAARQQLFDCMRVIVAAGVQLVIVTLGANGLLAVSRTEALEVSAPSVVAKNPTGSGDTFLAAFVAAYSNASSLEYALKFGAAAASANAAVLVPDIGPSPQLDTLVAGTTVIRHEPDFADSGVAGTDR</sequence>